<dbReference type="OrthoDB" id="5954510at2759"/>
<dbReference type="SMART" id="SM00042">
    <property type="entry name" value="CUB"/>
    <property type="match status" value="1"/>
</dbReference>
<dbReference type="PANTHER" id="PTHR19324:SF33">
    <property type="entry name" value="MUCIN-5AC"/>
    <property type="match status" value="1"/>
</dbReference>
<accession>A0A6S7IE68</accession>
<gene>
    <name evidence="3" type="ORF">PACLA_8A042434</name>
</gene>
<name>A0A6S7IE68_PARCT</name>
<evidence type="ECO:0000313" key="4">
    <source>
        <dbReference type="Proteomes" id="UP001152795"/>
    </source>
</evidence>
<dbReference type="EMBL" id="CACRXK020009440">
    <property type="protein sequence ID" value="CAB4017194.1"/>
    <property type="molecule type" value="Genomic_DNA"/>
</dbReference>
<dbReference type="Proteomes" id="UP001152795">
    <property type="component" value="Unassembled WGS sequence"/>
</dbReference>
<protein>
    <submittedName>
        <fullName evidence="3">Uncharacterized protein</fullName>
    </submittedName>
</protein>
<reference evidence="3" key="1">
    <citation type="submission" date="2020-04" db="EMBL/GenBank/DDBJ databases">
        <authorList>
            <person name="Alioto T."/>
            <person name="Alioto T."/>
            <person name="Gomez Garrido J."/>
        </authorList>
    </citation>
    <scope>NUCLEOTIDE SEQUENCE</scope>
    <source>
        <strain evidence="3">A484AB</strain>
    </source>
</reference>
<dbReference type="Pfam" id="PF00431">
    <property type="entry name" value="CUB"/>
    <property type="match status" value="1"/>
</dbReference>
<dbReference type="AlphaFoldDB" id="A0A6S7IE68"/>
<evidence type="ECO:0000313" key="3">
    <source>
        <dbReference type="EMBL" id="CAB4017194.1"/>
    </source>
</evidence>
<dbReference type="Pfam" id="PF16977">
    <property type="entry name" value="ApeC"/>
    <property type="match status" value="1"/>
</dbReference>
<dbReference type="InterPro" id="IPR031569">
    <property type="entry name" value="ApeC"/>
</dbReference>
<dbReference type="InterPro" id="IPR000859">
    <property type="entry name" value="CUB_dom"/>
</dbReference>
<keyword evidence="4" id="KW-1185">Reference proteome</keyword>
<keyword evidence="1" id="KW-1015">Disulfide bond</keyword>
<comment type="caution">
    <text evidence="2">Lacks conserved residue(s) required for the propagation of feature annotation.</text>
</comment>
<proteinExistence type="predicted"/>
<sequence>PTWPSGTYGLPKTNDSCPAGWVQGSRKQDMERDGTFQSAFSSPFNMDAVLNQAGRYIKRNFCMKTFSNGKNKAWPVGCQFKNINAESPSSISILTSPNQDFQHCSWLLSVKYGNISLTFNSMSVPDCSKGNFIEIYDGPNDQAPTIARYCGTTTVTGGSITSTGTHLFMLVKSGNNLQMGITVAYHATFKSMLVFISFSKAYQTCMCTALVCL</sequence>
<dbReference type="SUPFAM" id="SSF49854">
    <property type="entry name" value="Spermadhesin, CUB domain"/>
    <property type="match status" value="1"/>
</dbReference>
<dbReference type="PANTHER" id="PTHR19324">
    <property type="entry name" value="PERFORIN-LIKE PROTEIN 1"/>
    <property type="match status" value="1"/>
</dbReference>
<evidence type="ECO:0000256" key="1">
    <source>
        <dbReference type="ARBA" id="ARBA00023157"/>
    </source>
</evidence>
<dbReference type="Gene3D" id="2.60.120.290">
    <property type="entry name" value="Spermadhesin, CUB domain"/>
    <property type="match status" value="1"/>
</dbReference>
<organism evidence="3 4">
    <name type="scientific">Paramuricea clavata</name>
    <name type="common">Red gorgonian</name>
    <name type="synonym">Violescent sea-whip</name>
    <dbReference type="NCBI Taxonomy" id="317549"/>
    <lineage>
        <taxon>Eukaryota</taxon>
        <taxon>Metazoa</taxon>
        <taxon>Cnidaria</taxon>
        <taxon>Anthozoa</taxon>
        <taxon>Octocorallia</taxon>
        <taxon>Malacalcyonacea</taxon>
        <taxon>Plexauridae</taxon>
        <taxon>Paramuricea</taxon>
    </lineage>
</organism>
<dbReference type="PROSITE" id="PS01180">
    <property type="entry name" value="CUB"/>
    <property type="match status" value="1"/>
</dbReference>
<dbReference type="CDD" id="cd00041">
    <property type="entry name" value="CUB"/>
    <property type="match status" value="1"/>
</dbReference>
<comment type="caution">
    <text evidence="3">The sequence shown here is derived from an EMBL/GenBank/DDBJ whole genome shotgun (WGS) entry which is preliminary data.</text>
</comment>
<feature type="non-terminal residue" evidence="3">
    <location>
        <position position="1"/>
    </location>
</feature>
<evidence type="ECO:0000256" key="2">
    <source>
        <dbReference type="PROSITE-ProRule" id="PRU00059"/>
    </source>
</evidence>
<dbReference type="InterPro" id="IPR035914">
    <property type="entry name" value="Sperma_CUB_dom_sf"/>
</dbReference>